<comment type="similarity">
    <text evidence="1">Belongs to the FAN1 family.</text>
</comment>
<evidence type="ECO:0000256" key="1">
    <source>
        <dbReference type="RuleBase" id="RU365033"/>
    </source>
</evidence>
<sequence length="694" mass="79799">MATKPMISPTYAIEYTSPTNKKHTLASNSGSKFSPKTSSPIKNALNESQRHAKLARRKLFKDKTEELLSKMIDNLNLAKEGAIANNDINLEKVYSSGTFSYKYNSIDTSASTRYEINDVIIPVDTYALHFFSVIVTVFSNPINCGYFDEDELDFIFSLLTLSRNAQALLIRMLKRKHMWHRISHIKYDEISNDLKPIFDELVSRSIFKSSTEEEDVSVLLNLLQVDEIRKICQELKINCSKKKENVQSILKFSNQTKSLFPGMPNPANKLRASVNKRLGSCVLLNVKMKQMVDRIITLLIPNRDPTETLSDVFLMILRVETNQIKFPEVTISEFPIFASKGHLLDYIEAKNTLSDILNAIEKKQWDVVRNLGSLAAQRLLLFLEVETECLQDSILPHHIKCFMPGYLWFKVLSKSIDAFKKSKETMPQAIEILRTLIDQDHHMKSKKGLWFNELIKIEMHHMKNIDGSVALLSEAVSYKDLTEVDRLDLLDRAEMLVRRKTISKCAKATVRHILDNMLDKVRPTSQMCSITIEGMLCGNVLQRKSTWCISNSIDQQMYGTVESFALYQYKCKGYPKGVHCEGAFPVTLFAILFWDEIYNMNIPGTCVSSYQNAPLDLYSSEFYKNRKERIDMKIQIIRTFDSETLSRHLKHEFDLYRGYTSLCQGTLFDDSNSFQSNTSHTKSGRKRKHEEIMT</sequence>
<dbReference type="GO" id="GO:0005634">
    <property type="term" value="C:nucleus"/>
    <property type="evidence" value="ECO:0007669"/>
    <property type="project" value="UniProtKB-SubCell"/>
</dbReference>
<feature type="region of interest" description="Disordered" evidence="2">
    <location>
        <begin position="674"/>
        <end position="694"/>
    </location>
</feature>
<keyword evidence="1" id="KW-0227">DNA damage</keyword>
<keyword evidence="1" id="KW-0460">Magnesium</keyword>
<feature type="domain" description="Fanconi-associated nuclease 1-like TPR" evidence="3">
    <location>
        <begin position="343"/>
        <end position="494"/>
    </location>
</feature>
<feature type="domain" description="Fanconi-associated nuclease 1-like winged-helix" evidence="4">
    <location>
        <begin position="145"/>
        <end position="193"/>
    </location>
</feature>
<dbReference type="InterPro" id="IPR049126">
    <property type="entry name" value="FAN1-like_TPR"/>
</dbReference>
<comment type="subcellular location">
    <subcellularLocation>
        <location evidence="1">Nucleus</location>
    </subcellularLocation>
</comment>
<keyword evidence="1" id="KW-0539">Nucleus</keyword>
<dbReference type="EMBL" id="GL442829">
    <property type="protein sequence ID" value="EFN62889.1"/>
    <property type="molecule type" value="Genomic_DNA"/>
</dbReference>
<reference evidence="5 6" key="1">
    <citation type="journal article" date="2010" name="Science">
        <title>Genomic comparison of the ants Camponotus floridanus and Harpegnathos saltator.</title>
        <authorList>
            <person name="Bonasio R."/>
            <person name="Zhang G."/>
            <person name="Ye C."/>
            <person name="Mutti N.S."/>
            <person name="Fang X."/>
            <person name="Qin N."/>
            <person name="Donahue G."/>
            <person name="Yang P."/>
            <person name="Li Q."/>
            <person name="Li C."/>
            <person name="Zhang P."/>
            <person name="Huang Z."/>
            <person name="Berger S.L."/>
            <person name="Reinberg D."/>
            <person name="Wang J."/>
            <person name="Liebig J."/>
        </authorList>
    </citation>
    <scope>NUCLEOTIDE SEQUENCE [LARGE SCALE GENOMIC DNA]</scope>
    <source>
        <strain evidence="6">C129</strain>
    </source>
</reference>
<dbReference type="AlphaFoldDB" id="E2AUJ5"/>
<dbReference type="Pfam" id="PF21315">
    <property type="entry name" value="FAN1_HTH"/>
    <property type="match status" value="1"/>
</dbReference>
<comment type="function">
    <text evidence="1">Nuclease required for the repair of DNA interstrand cross-links (ICL). Acts as a 5'-3' exonuclease that anchors at a cut end of DNA and cleaves DNA successively at every third nucleotide, allowing to excise an ICL from one strand through flanking incisions.</text>
</comment>
<dbReference type="Proteomes" id="UP000000311">
    <property type="component" value="Unassembled WGS sequence"/>
</dbReference>
<gene>
    <name evidence="5" type="ORF">EAG_08983</name>
</gene>
<comment type="catalytic activity">
    <reaction evidence="1">
        <text>Hydrolytically removes 5'-nucleotides successively from the 3'-hydroxy termini of 3'-hydroxy-terminated oligonucleotides.</text>
        <dbReference type="EC" id="3.1.4.1"/>
    </reaction>
</comment>
<evidence type="ECO:0000256" key="2">
    <source>
        <dbReference type="SAM" id="MobiDB-lite"/>
    </source>
</evidence>
<keyword evidence="6" id="KW-1185">Reference proteome</keyword>
<dbReference type="InterPro" id="IPR033315">
    <property type="entry name" value="Fan1-like"/>
</dbReference>
<evidence type="ECO:0000259" key="4">
    <source>
        <dbReference type="Pfam" id="PF21315"/>
    </source>
</evidence>
<dbReference type="OrthoDB" id="76364at2759"/>
<keyword evidence="1" id="KW-0378">Hydrolase</keyword>
<dbReference type="GO" id="GO:0017108">
    <property type="term" value="F:5'-flap endonuclease activity"/>
    <property type="evidence" value="ECO:0007669"/>
    <property type="project" value="TreeGrafter"/>
</dbReference>
<dbReference type="GO" id="GO:0008409">
    <property type="term" value="F:5'-3' exonuclease activity"/>
    <property type="evidence" value="ECO:0007669"/>
    <property type="project" value="TreeGrafter"/>
</dbReference>
<accession>E2AUJ5</accession>
<dbReference type="PANTHER" id="PTHR15749">
    <property type="entry name" value="FANCONI-ASSOCIATED NUCLEASE 1"/>
    <property type="match status" value="1"/>
</dbReference>
<comment type="cofactor">
    <cofactor evidence="1">
        <name>Mg(2+)</name>
        <dbReference type="ChEBI" id="CHEBI:18420"/>
    </cofactor>
    <cofactor evidence="1">
        <name>Mn(2+)</name>
        <dbReference type="ChEBI" id="CHEBI:29035"/>
    </cofactor>
</comment>
<evidence type="ECO:0000259" key="3">
    <source>
        <dbReference type="Pfam" id="PF21170"/>
    </source>
</evidence>
<proteinExistence type="inferred from homology"/>
<dbReference type="STRING" id="104421.E2AUJ5"/>
<name>E2AUJ5_CAMFO</name>
<dbReference type="InParanoid" id="E2AUJ5"/>
<dbReference type="Pfam" id="PF21170">
    <property type="entry name" value="FAN1_TPR"/>
    <property type="match status" value="1"/>
</dbReference>
<protein>
    <recommendedName>
        <fullName evidence="1">Fanconi-associated nuclease</fullName>
        <ecNumber evidence="1">3.1.4.1</ecNumber>
    </recommendedName>
</protein>
<keyword evidence="1" id="KW-0464">Manganese</keyword>
<organism evidence="6">
    <name type="scientific">Camponotus floridanus</name>
    <name type="common">Florida carpenter ant</name>
    <dbReference type="NCBI Taxonomy" id="104421"/>
    <lineage>
        <taxon>Eukaryota</taxon>
        <taxon>Metazoa</taxon>
        <taxon>Ecdysozoa</taxon>
        <taxon>Arthropoda</taxon>
        <taxon>Hexapoda</taxon>
        <taxon>Insecta</taxon>
        <taxon>Pterygota</taxon>
        <taxon>Neoptera</taxon>
        <taxon>Endopterygota</taxon>
        <taxon>Hymenoptera</taxon>
        <taxon>Apocrita</taxon>
        <taxon>Aculeata</taxon>
        <taxon>Formicoidea</taxon>
        <taxon>Formicidae</taxon>
        <taxon>Formicinae</taxon>
        <taxon>Camponotus</taxon>
    </lineage>
</organism>
<keyword evidence="1" id="KW-0234">DNA repair</keyword>
<evidence type="ECO:0000313" key="6">
    <source>
        <dbReference type="Proteomes" id="UP000000311"/>
    </source>
</evidence>
<dbReference type="GO" id="GO:0036297">
    <property type="term" value="P:interstrand cross-link repair"/>
    <property type="evidence" value="ECO:0007669"/>
    <property type="project" value="InterPro"/>
</dbReference>
<dbReference type="GO" id="GO:0046872">
    <property type="term" value="F:metal ion binding"/>
    <property type="evidence" value="ECO:0007669"/>
    <property type="project" value="UniProtKB-KW"/>
</dbReference>
<dbReference type="PANTHER" id="PTHR15749:SF4">
    <property type="entry name" value="FANCONI-ASSOCIATED NUCLEASE 1"/>
    <property type="match status" value="1"/>
</dbReference>
<keyword evidence="1" id="KW-0540">Nuclease</keyword>
<dbReference type="GO" id="GO:0004528">
    <property type="term" value="F:phosphodiesterase I activity"/>
    <property type="evidence" value="ECO:0007669"/>
    <property type="project" value="UniProtKB-EC"/>
</dbReference>
<dbReference type="OMA" id="WYSELAL"/>
<dbReference type="GO" id="GO:0070336">
    <property type="term" value="F:flap-structured DNA binding"/>
    <property type="evidence" value="ECO:0007669"/>
    <property type="project" value="TreeGrafter"/>
</dbReference>
<dbReference type="CDD" id="cd22326">
    <property type="entry name" value="FAN1-like"/>
    <property type="match status" value="1"/>
</dbReference>
<evidence type="ECO:0000313" key="5">
    <source>
        <dbReference type="EMBL" id="EFN62889.1"/>
    </source>
</evidence>
<keyword evidence="1" id="KW-0479">Metal-binding</keyword>
<dbReference type="InterPro" id="IPR049132">
    <property type="entry name" value="FAN1-like_euk"/>
</dbReference>
<dbReference type="EC" id="3.1.4.1" evidence="1"/>
<dbReference type="InterPro" id="IPR049125">
    <property type="entry name" value="FAN1-like_WH"/>
</dbReference>